<reference evidence="1 2" key="1">
    <citation type="submission" date="2023-02" db="EMBL/GenBank/DDBJ databases">
        <title>Mannheimia cairiniae sp. nov., a novel species of Mannheimia obtained from moscovy ducks (Cairina moschata) and reclassification of Mannheimia ovis as heterotypic synonym of Mannheimia pernigra.</title>
        <authorList>
            <person name="Christensen H."/>
        </authorList>
    </citation>
    <scope>NUCLEOTIDE SEQUENCE [LARGE SCALE GENOMIC DNA]</scope>
    <source>
        <strain evidence="1 2">AT1</strain>
    </source>
</reference>
<proteinExistence type="predicted"/>
<protein>
    <submittedName>
        <fullName evidence="1">Uncharacterized protein</fullName>
    </submittedName>
</protein>
<dbReference type="Proteomes" id="UP001221909">
    <property type="component" value="Unassembled WGS sequence"/>
</dbReference>
<evidence type="ECO:0000313" key="1">
    <source>
        <dbReference type="EMBL" id="MDD0824851.1"/>
    </source>
</evidence>
<organism evidence="1 2">
    <name type="scientific">Mannheimia cairinae</name>
    <dbReference type="NCBI Taxonomy" id="3025936"/>
    <lineage>
        <taxon>Bacteria</taxon>
        <taxon>Pseudomonadati</taxon>
        <taxon>Pseudomonadota</taxon>
        <taxon>Gammaproteobacteria</taxon>
        <taxon>Pasteurellales</taxon>
        <taxon>Pasteurellaceae</taxon>
        <taxon>Mannheimia</taxon>
    </lineage>
</organism>
<dbReference type="RefSeq" id="WP_273748758.1">
    <property type="nucleotide sequence ID" value="NZ_JAQSJE010000009.1"/>
</dbReference>
<keyword evidence="2" id="KW-1185">Reference proteome</keyword>
<name>A0ABT5MRP2_9PAST</name>
<sequence length="99" mass="11085">MTNQLSSKKASCKVIPEQISFSSSLPVYIPLFFADKTKKIQSVWELELENGERDAGPVKRNRIQFSRLPVGSHKLTVIIGKPLLGNGTKIYQCLLNIEP</sequence>
<dbReference type="EMBL" id="JAQSJE010000009">
    <property type="protein sequence ID" value="MDD0824851.1"/>
    <property type="molecule type" value="Genomic_DNA"/>
</dbReference>
<evidence type="ECO:0000313" key="2">
    <source>
        <dbReference type="Proteomes" id="UP001221909"/>
    </source>
</evidence>
<accession>A0ABT5MRP2</accession>
<gene>
    <name evidence="1" type="ORF">PTQ27_10315</name>
</gene>
<comment type="caution">
    <text evidence="1">The sequence shown here is derived from an EMBL/GenBank/DDBJ whole genome shotgun (WGS) entry which is preliminary data.</text>
</comment>